<protein>
    <recommendedName>
        <fullName evidence="1">DUF3991 domain-containing protein</fullName>
    </recommendedName>
</protein>
<dbReference type="Pfam" id="PF13155">
    <property type="entry name" value="Toprim_2"/>
    <property type="match status" value="1"/>
</dbReference>
<evidence type="ECO:0000313" key="3">
    <source>
        <dbReference type="Proteomes" id="UP000077407"/>
    </source>
</evidence>
<dbReference type="Gene3D" id="3.40.1360.10">
    <property type="match status" value="1"/>
</dbReference>
<dbReference type="RefSeq" id="WP_063555391.1">
    <property type="nucleotide sequence ID" value="NZ_LITT01000019.1"/>
</dbReference>
<organism evidence="2 3">
    <name type="scientific">Clostridium ljungdahlii</name>
    <dbReference type="NCBI Taxonomy" id="1538"/>
    <lineage>
        <taxon>Bacteria</taxon>
        <taxon>Bacillati</taxon>
        <taxon>Bacillota</taxon>
        <taxon>Clostridia</taxon>
        <taxon>Eubacteriales</taxon>
        <taxon>Clostridiaceae</taxon>
        <taxon>Clostridium</taxon>
    </lineage>
</organism>
<sequence length="305" mass="35086">MPLLEDEIINKAKSVDLKSFLESQGFNFIEESTNNYRSKEEHTLVVTYKYETPIYFWYKYGQQGNIINYVMSNITSNDFRKAVKYLLKDSINSTRQTLCYKKNSAETKRASIDIKYSTNEIKHVYGYLCKTRGINAKVINEFISKGLLGEDERHNALFLHLNEMNKVVGADKCGTNSYINTRFKGVVSGSNQNYGFAYKIGTKFKNLMVFEAPIDLISYFQINQSILHNCLLLSTGGSAKINIIQTYISIYESIDTICVCTDNDDSGHKAYMNIKNQYRNCNVMDGRQELRSKGVKDFNELLMKR</sequence>
<dbReference type="Proteomes" id="UP000077407">
    <property type="component" value="Unassembled WGS sequence"/>
</dbReference>
<reference evidence="2 3" key="1">
    <citation type="journal article" date="2015" name="Biotechnol. Bioeng.">
        <title>Genome sequence and phenotypic characterization of Caulobacter segnis.</title>
        <authorList>
            <person name="Patel S."/>
            <person name="Fletcher B."/>
            <person name="Scott D.C."/>
            <person name="Ely B."/>
        </authorList>
    </citation>
    <scope>NUCLEOTIDE SEQUENCE [LARGE SCALE GENOMIC DNA]</scope>
    <source>
        <strain evidence="2 3">ERI-2</strain>
    </source>
</reference>
<feature type="domain" description="DUF3991" evidence="1">
    <location>
        <begin position="127"/>
        <end position="198"/>
    </location>
</feature>
<dbReference type="EMBL" id="LITT01000019">
    <property type="protein sequence ID" value="OAA87789.1"/>
    <property type="molecule type" value="Genomic_DNA"/>
</dbReference>
<accession>A0A168PIL4</accession>
<dbReference type="OrthoDB" id="9802530at2"/>
<dbReference type="PATRIC" id="fig|1538.10.peg.2349"/>
<dbReference type="SUPFAM" id="SSF56731">
    <property type="entry name" value="DNA primase core"/>
    <property type="match status" value="1"/>
</dbReference>
<evidence type="ECO:0000313" key="2">
    <source>
        <dbReference type="EMBL" id="OAA87789.1"/>
    </source>
</evidence>
<proteinExistence type="predicted"/>
<dbReference type="InterPro" id="IPR025054">
    <property type="entry name" value="DUF3991"/>
</dbReference>
<comment type="caution">
    <text evidence="2">The sequence shown here is derived from an EMBL/GenBank/DDBJ whole genome shotgun (WGS) entry which is preliminary data.</text>
</comment>
<gene>
    <name evidence="2" type="ORF">WY13_01904</name>
</gene>
<evidence type="ECO:0000259" key="1">
    <source>
        <dbReference type="Pfam" id="PF13154"/>
    </source>
</evidence>
<name>A0A168PIL4_9CLOT</name>
<dbReference type="Pfam" id="PF13154">
    <property type="entry name" value="DUF3991"/>
    <property type="match status" value="1"/>
</dbReference>
<dbReference type="AlphaFoldDB" id="A0A168PIL4"/>